<dbReference type="Proteomes" id="UP000030671">
    <property type="component" value="Unassembled WGS sequence"/>
</dbReference>
<dbReference type="GO" id="GO:0097361">
    <property type="term" value="C:cytosolic [4Fe-4S] assembly targeting complex"/>
    <property type="evidence" value="ECO:0007669"/>
    <property type="project" value="UniProtKB-UniRule"/>
</dbReference>
<dbReference type="GO" id="GO:0016226">
    <property type="term" value="P:iron-sulfur cluster assembly"/>
    <property type="evidence" value="ECO:0007669"/>
    <property type="project" value="UniProtKB-UniRule"/>
</dbReference>
<dbReference type="InterPro" id="IPR039920">
    <property type="entry name" value="MMS19"/>
</dbReference>
<proteinExistence type="inferred from homology"/>
<dbReference type="PANTHER" id="PTHR12891:SF0">
    <property type="entry name" value="MMS19 NUCLEOTIDE EXCISION REPAIR PROTEIN HOMOLOG"/>
    <property type="match status" value="1"/>
</dbReference>
<evidence type="ECO:0000256" key="1">
    <source>
        <dbReference type="ARBA" id="ARBA00004123"/>
    </source>
</evidence>
<evidence type="ECO:0000259" key="7">
    <source>
        <dbReference type="Pfam" id="PF14500"/>
    </source>
</evidence>
<dbReference type="GO" id="GO:0005634">
    <property type="term" value="C:nucleus"/>
    <property type="evidence" value="ECO:0007669"/>
    <property type="project" value="UniProtKB-SubCell"/>
</dbReference>
<dbReference type="InParanoid" id="W4JZW9"/>
<dbReference type="GO" id="GO:0006281">
    <property type="term" value="P:DNA repair"/>
    <property type="evidence" value="ECO:0007669"/>
    <property type="project" value="UniProtKB-UniRule"/>
</dbReference>
<dbReference type="Pfam" id="PF14500">
    <property type="entry name" value="MMS19_N"/>
    <property type="match status" value="1"/>
</dbReference>
<dbReference type="EMBL" id="KI925461">
    <property type="protein sequence ID" value="ETW79024.1"/>
    <property type="molecule type" value="Genomic_DNA"/>
</dbReference>
<keyword evidence="5" id="KW-0234">DNA repair</keyword>
<dbReference type="InterPro" id="IPR024687">
    <property type="entry name" value="MMS19_C"/>
</dbReference>
<feature type="domain" description="MMS19 C-terminal" evidence="6">
    <location>
        <begin position="545"/>
        <end position="992"/>
    </location>
</feature>
<comment type="similarity">
    <text evidence="2 5">Belongs to the MET18/MMS19 family.</text>
</comment>
<dbReference type="OrthoDB" id="342900at2759"/>
<dbReference type="eggNOG" id="KOG1967">
    <property type="taxonomic scope" value="Eukaryota"/>
</dbReference>
<feature type="domain" description="MMS19 N-terminal" evidence="7">
    <location>
        <begin position="38"/>
        <end position="298"/>
    </location>
</feature>
<dbReference type="RefSeq" id="XP_009548744.1">
    <property type="nucleotide sequence ID" value="XM_009550449.1"/>
</dbReference>
<sequence>METAQRLIRTWVASPRENEIDDTASGIAAGDIQLLHIVKALGEYLTSEDGDLRNKGVDFLASVVGRYPREKINRQAVKVLIGFFKSKLEDTETIIPALKGILNLTPLPSFISEDAVEIAEALFAHVKMQALVQVQRYVVFSIFDSLIALHRDALKSMGKGFIKRYAVLADGEKDPRNLLVAFAIARVILIEFDITETVEDMFNVTFCYFPITFRPPPDDPYGITADDLKKALHLSLSATPAFGPPGIPLFLEKLNAGTPLTKRDTLQTMAICIPVYGSIQARTSARKLWSSLKLEIFQPTDPITEEEALKTMQVLIKTIYADDSENKDSDEDIAGLAKEACEECIQILREPEKSQAKPAIKVLCAFMSTTPSVSRYTLSQTVPHLIKLFYNPDELPNRGPVLSLLSSLISAARDSTVKSSSTPDEPGEVPLSPFKDEVLGALTVGLKAPSSAQPAIEGLLAMVTTPALLEDEEIGFVVQNVNDVLVSDRGDVSDISDAALNLLTTISTLAPSHISQTTLPLLFSLLTDTAPPRSDGQARTRLWATLSSLTQLCVQPELFETLVIRLSTKLDLLCAPPTGGPDPSVDVDADFEPTAAYAHAVLTTLANVLSKKVDRGDVDVPKYVDQLVPRLFNLFIYSASSSQKGLVATDTRLVTVAGRIVNLVVQTLSVQKQETFTAALVGGYLKGDVKAIANGYQKIPADVEFLPFHNSAAPFQKNLVVLLSQALIALHKEVHIPVEDQGAFLDMLIQWSIYHSDNSIARESAWHIIAAVVNKREADLAPFLSSKLELFWPSEILTNSGGADARRLAIRAWVMSFVDRLFGLFEDEEVSWDAARAVGQIVAADPVLTKKNHAVIRILYAQKYANAILPRIISGAKSHDDPQKQTAHLVALTSLIKSVPKSTYAHEMRTLMPLLLRGLDLPDTDIRANVIDTLLAAAHADVDADAKHAKEGSVVAEHAASLTATMLRNTLAASMPSAKVRIAALRYLAVLPKVVRYDVLHPHRAAVLRDLARALDDPKRAVRKEAVDARTNWFTYSG</sequence>
<keyword evidence="5" id="KW-0227">DNA damage</keyword>
<dbReference type="InterPro" id="IPR016024">
    <property type="entry name" value="ARM-type_fold"/>
</dbReference>
<dbReference type="InterPro" id="IPR011989">
    <property type="entry name" value="ARM-like"/>
</dbReference>
<keyword evidence="9" id="KW-1185">Reference proteome</keyword>
<organism evidence="8 9">
    <name type="scientific">Heterobasidion irregulare (strain TC 32-1)</name>
    <dbReference type="NCBI Taxonomy" id="747525"/>
    <lineage>
        <taxon>Eukaryota</taxon>
        <taxon>Fungi</taxon>
        <taxon>Dikarya</taxon>
        <taxon>Basidiomycota</taxon>
        <taxon>Agaricomycotina</taxon>
        <taxon>Agaricomycetes</taxon>
        <taxon>Russulales</taxon>
        <taxon>Bondarzewiaceae</taxon>
        <taxon>Heterobasidion</taxon>
        <taxon>Heterobasidion annosum species complex</taxon>
    </lineage>
</organism>
<dbReference type="GeneID" id="20671813"/>
<reference evidence="8 9" key="1">
    <citation type="journal article" date="2012" name="New Phytol.">
        <title>Insight into trade-off between wood decay and parasitism from the genome of a fungal forest pathogen.</title>
        <authorList>
            <person name="Olson A."/>
            <person name="Aerts A."/>
            <person name="Asiegbu F."/>
            <person name="Belbahri L."/>
            <person name="Bouzid O."/>
            <person name="Broberg A."/>
            <person name="Canback B."/>
            <person name="Coutinho P.M."/>
            <person name="Cullen D."/>
            <person name="Dalman K."/>
            <person name="Deflorio G."/>
            <person name="van Diepen L.T."/>
            <person name="Dunand C."/>
            <person name="Duplessis S."/>
            <person name="Durling M."/>
            <person name="Gonthier P."/>
            <person name="Grimwood J."/>
            <person name="Fossdal C.G."/>
            <person name="Hansson D."/>
            <person name="Henrissat B."/>
            <person name="Hietala A."/>
            <person name="Himmelstrand K."/>
            <person name="Hoffmeister D."/>
            <person name="Hogberg N."/>
            <person name="James T.Y."/>
            <person name="Karlsson M."/>
            <person name="Kohler A."/>
            <person name="Kues U."/>
            <person name="Lee Y.H."/>
            <person name="Lin Y.C."/>
            <person name="Lind M."/>
            <person name="Lindquist E."/>
            <person name="Lombard V."/>
            <person name="Lucas S."/>
            <person name="Lunden K."/>
            <person name="Morin E."/>
            <person name="Murat C."/>
            <person name="Park J."/>
            <person name="Raffaello T."/>
            <person name="Rouze P."/>
            <person name="Salamov A."/>
            <person name="Schmutz J."/>
            <person name="Solheim H."/>
            <person name="Stahlberg J."/>
            <person name="Velez H."/>
            <person name="de Vries R.P."/>
            <person name="Wiebenga A."/>
            <person name="Woodward S."/>
            <person name="Yakovlev I."/>
            <person name="Garbelotto M."/>
            <person name="Martin F."/>
            <person name="Grigoriev I.V."/>
            <person name="Stenlid J."/>
        </authorList>
    </citation>
    <scope>NUCLEOTIDE SEQUENCE [LARGE SCALE GENOMIC DNA]</scope>
    <source>
        <strain evidence="8 9">TC 32-1</strain>
    </source>
</reference>
<dbReference type="Pfam" id="PF12460">
    <property type="entry name" value="MMS19_C"/>
    <property type="match status" value="1"/>
</dbReference>
<evidence type="ECO:0000256" key="3">
    <source>
        <dbReference type="ARBA" id="ARBA00022737"/>
    </source>
</evidence>
<name>W4JZW9_HETIT</name>
<dbReference type="FunCoup" id="W4JZW9">
    <property type="interactions" value="510"/>
</dbReference>
<dbReference type="SUPFAM" id="SSF48371">
    <property type="entry name" value="ARM repeat"/>
    <property type="match status" value="1"/>
</dbReference>
<evidence type="ECO:0000313" key="9">
    <source>
        <dbReference type="Proteomes" id="UP000030671"/>
    </source>
</evidence>
<evidence type="ECO:0000256" key="5">
    <source>
        <dbReference type="RuleBase" id="RU367072"/>
    </source>
</evidence>
<evidence type="ECO:0000256" key="4">
    <source>
        <dbReference type="ARBA" id="ARBA00023242"/>
    </source>
</evidence>
<comment type="subcellular location">
    <subcellularLocation>
        <location evidence="1 5">Nucleus</location>
    </subcellularLocation>
</comment>
<evidence type="ECO:0000256" key="2">
    <source>
        <dbReference type="ARBA" id="ARBA00009340"/>
    </source>
</evidence>
<dbReference type="GO" id="GO:0051604">
    <property type="term" value="P:protein maturation"/>
    <property type="evidence" value="ECO:0007669"/>
    <property type="project" value="UniProtKB-UniRule"/>
</dbReference>
<accession>W4JZW9</accession>
<keyword evidence="4 5" id="KW-0539">Nucleus</keyword>
<evidence type="ECO:0000313" key="8">
    <source>
        <dbReference type="EMBL" id="ETW79024.1"/>
    </source>
</evidence>
<gene>
    <name evidence="8" type="ORF">HETIRDRAFT_36067</name>
</gene>
<evidence type="ECO:0000259" key="6">
    <source>
        <dbReference type="Pfam" id="PF12460"/>
    </source>
</evidence>
<dbReference type="InterPro" id="IPR029240">
    <property type="entry name" value="MMS19_N"/>
</dbReference>
<dbReference type="AlphaFoldDB" id="W4JZW9"/>
<protein>
    <recommendedName>
        <fullName evidence="5">MMS19 nucleotide excision repair protein</fullName>
    </recommendedName>
</protein>
<dbReference type="KEGG" id="hir:HETIRDRAFT_36067"/>
<dbReference type="Gene3D" id="1.25.10.10">
    <property type="entry name" value="Leucine-rich Repeat Variant"/>
    <property type="match status" value="2"/>
</dbReference>
<dbReference type="HOGENOM" id="CLU_005943_1_0_1"/>
<comment type="function">
    <text evidence="5">Key component of the cytosolic iron-sulfur protein assembly (CIA) complex, a multiprotein complex that mediates the incorporation of iron-sulfur cluster into apoproteins specifically involved in DNA metabolism and genomic integrity. In the CIA complex, MMS19 acts as an adapter between early-acting CIA components and a subset of cellular target iron-sulfur proteins.</text>
</comment>
<dbReference type="PANTHER" id="PTHR12891">
    <property type="entry name" value="DNA REPAIR/TRANSCRIPTION PROTEIN MET18/MMS19"/>
    <property type="match status" value="1"/>
</dbReference>
<dbReference type="STRING" id="747525.W4JZW9"/>
<keyword evidence="3" id="KW-0677">Repeat</keyword>